<protein>
    <submittedName>
        <fullName evidence="1">Uncharacterized protein</fullName>
    </submittedName>
</protein>
<organism evidence="1 2">
    <name type="scientific">Microbacterium dauci</name>
    <dbReference type="NCBI Taxonomy" id="3048008"/>
    <lineage>
        <taxon>Bacteria</taxon>
        <taxon>Bacillati</taxon>
        <taxon>Actinomycetota</taxon>
        <taxon>Actinomycetes</taxon>
        <taxon>Micrococcales</taxon>
        <taxon>Microbacteriaceae</taxon>
        <taxon>Microbacterium</taxon>
    </lineage>
</organism>
<sequence>MQQLPDAPAAVRDAELGCGEVELGHSEALPASAVGCLVDATASGEPAALAWTSPTVEGDPIVSFALVEAGSTEMTVHESTHFDRFGEPTWTQRTCAASDFTDVGCPYR</sequence>
<reference evidence="1 2" key="1">
    <citation type="submission" date="2023-05" db="EMBL/GenBank/DDBJ databases">
        <title>Microbacterium dauci sp.nov., Isolated from Carrot Rhizosphere Soil.</title>
        <authorList>
            <person name="Xiao Z."/>
            <person name="Zheng J."/>
        </authorList>
    </citation>
    <scope>NUCLEOTIDE SEQUENCE [LARGE SCALE GENOMIC DNA]</scope>
    <source>
        <strain evidence="1 2">LX3-4</strain>
    </source>
</reference>
<proteinExistence type="predicted"/>
<accession>A0ABT6ZDP1</accession>
<dbReference type="EMBL" id="JASJND010000005">
    <property type="protein sequence ID" value="MDJ1114279.1"/>
    <property type="molecule type" value="Genomic_DNA"/>
</dbReference>
<comment type="caution">
    <text evidence="1">The sequence shown here is derived from an EMBL/GenBank/DDBJ whole genome shotgun (WGS) entry which is preliminary data.</text>
</comment>
<evidence type="ECO:0000313" key="2">
    <source>
        <dbReference type="Proteomes" id="UP001321481"/>
    </source>
</evidence>
<evidence type="ECO:0000313" key="1">
    <source>
        <dbReference type="EMBL" id="MDJ1114279.1"/>
    </source>
</evidence>
<keyword evidence="2" id="KW-1185">Reference proteome</keyword>
<dbReference type="Proteomes" id="UP001321481">
    <property type="component" value="Unassembled WGS sequence"/>
</dbReference>
<gene>
    <name evidence="1" type="ORF">QNI14_07425</name>
</gene>
<dbReference type="RefSeq" id="WP_283715879.1">
    <property type="nucleotide sequence ID" value="NZ_JASJND010000005.1"/>
</dbReference>
<name>A0ABT6ZDP1_9MICO</name>